<evidence type="ECO:0000256" key="1">
    <source>
        <dbReference type="ARBA" id="ARBA00022679"/>
    </source>
</evidence>
<proteinExistence type="predicted"/>
<dbReference type="VEuPathDB" id="TriTrypDB:TcIL3000_7_5610"/>
<dbReference type="Pfam" id="PF04389">
    <property type="entry name" value="Peptidase_M28"/>
    <property type="match status" value="1"/>
</dbReference>
<dbReference type="Gene3D" id="3.40.630.10">
    <property type="entry name" value="Zn peptidases"/>
    <property type="match status" value="2"/>
</dbReference>
<accession>G0UQT6</accession>
<protein>
    <submittedName>
        <fullName evidence="4">Uncharacterized protein TCIL3000_7_5610</fullName>
    </submittedName>
</protein>
<sequence length="538" mass="59895">MLLQRLQTILNAGTRVAGSLTPGHLKVMSLLAINGTWETPRRALFSGRALAAVEKLPAIYWTLEWDNFTHPTPLGNRKFFNLVFSFGGGAAFRRKCEKETDGCHKAEKRGSRGRPSFAFGPNRTLSKERLGHVVLSAHWDSKNFTQFDFLGACDSAIPLVYLLESMRTMSVLSDTVAVLNALKCTAGLDDASRCDCIQQLLSPTYLAALRYYYAGDEETSACLNGKYRDGKSSRKGPIHNSFFQLLRRVEHIPATTVIFFDGEEAFVKWEGNDNTYGSSHLAKAWKKMRINATTSASHGGTALAASRFDTIDLFVLYDLMGTAGSQFHNFFPDQSGIAFAKLAHLEHMHRRRAAELWKLHEEIDELRRNSGISENEIPNSTHVDEFCVQRLPRLWCVHGPPHDMFTLYGVPKLYGSTHTSSEIAKLWLPPVDNSAPGGRGITNSRRNGAAKNLNVFFPSWEALARGAVLEAGGGVMDDHIHWLETQRVLHLIPAPFPTSWHTAQDDGSEIDGGTVVDLFRILCEFTLHLGEGWMETVS</sequence>
<gene>
    <name evidence="4" type="ORF">TCIL3000_7_5610</name>
</gene>
<keyword evidence="1" id="KW-0808">Transferase</keyword>
<dbReference type="PANTHER" id="PTHR12283:SF6">
    <property type="entry name" value="GLUTAMINYL-PEPTIDE CYCLOTRANSFERASE-RELATED"/>
    <property type="match status" value="1"/>
</dbReference>
<evidence type="ECO:0000259" key="3">
    <source>
        <dbReference type="Pfam" id="PF04389"/>
    </source>
</evidence>
<dbReference type="GO" id="GO:0008270">
    <property type="term" value="F:zinc ion binding"/>
    <property type="evidence" value="ECO:0007669"/>
    <property type="project" value="TreeGrafter"/>
</dbReference>
<dbReference type="GO" id="GO:0016603">
    <property type="term" value="F:glutaminyl-peptide cyclotransferase activity"/>
    <property type="evidence" value="ECO:0007669"/>
    <property type="project" value="TreeGrafter"/>
</dbReference>
<dbReference type="AlphaFoldDB" id="G0UQT6"/>
<dbReference type="InterPro" id="IPR040234">
    <property type="entry name" value="QC/QCL"/>
</dbReference>
<evidence type="ECO:0000313" key="4">
    <source>
        <dbReference type="EMBL" id="CCC91747.1"/>
    </source>
</evidence>
<keyword evidence="2" id="KW-0012">Acyltransferase</keyword>
<evidence type="ECO:0000256" key="2">
    <source>
        <dbReference type="ARBA" id="ARBA00023315"/>
    </source>
</evidence>
<dbReference type="EMBL" id="HE575320">
    <property type="protein sequence ID" value="CCC91747.1"/>
    <property type="molecule type" value="Genomic_DNA"/>
</dbReference>
<reference evidence="4" key="1">
    <citation type="journal article" date="2012" name="Proc. Natl. Acad. Sci. U.S.A.">
        <title>Antigenic diversity is generated by distinct evolutionary mechanisms in African trypanosome species.</title>
        <authorList>
            <person name="Jackson A.P."/>
            <person name="Berry A."/>
            <person name="Aslett M."/>
            <person name="Allison H.C."/>
            <person name="Burton P."/>
            <person name="Vavrova-Anderson J."/>
            <person name="Brown R."/>
            <person name="Browne H."/>
            <person name="Corton N."/>
            <person name="Hauser H."/>
            <person name="Gamble J."/>
            <person name="Gilderthorp R."/>
            <person name="Marcello L."/>
            <person name="McQuillan J."/>
            <person name="Otto T.D."/>
            <person name="Quail M.A."/>
            <person name="Sanders M.J."/>
            <person name="van Tonder A."/>
            <person name="Ginger M.L."/>
            <person name="Field M.C."/>
            <person name="Barry J.D."/>
            <person name="Hertz-Fowler C."/>
            <person name="Berriman M."/>
        </authorList>
    </citation>
    <scope>NUCLEOTIDE SEQUENCE</scope>
    <source>
        <strain evidence="4">IL3000</strain>
    </source>
</reference>
<dbReference type="InterPro" id="IPR007484">
    <property type="entry name" value="Peptidase_M28"/>
</dbReference>
<dbReference type="PANTHER" id="PTHR12283">
    <property type="entry name" value="GLUTAMINYL-PEPTIDE CYCLOTRANSFERASE"/>
    <property type="match status" value="1"/>
</dbReference>
<feature type="domain" description="Peptidase M28" evidence="3">
    <location>
        <begin position="131"/>
        <end position="170"/>
    </location>
</feature>
<name>G0UQT6_TRYCI</name>
<dbReference type="SUPFAM" id="SSF53187">
    <property type="entry name" value="Zn-dependent exopeptidases"/>
    <property type="match status" value="2"/>
</dbReference>
<organism evidence="4">
    <name type="scientific">Trypanosoma congolense (strain IL3000)</name>
    <dbReference type="NCBI Taxonomy" id="1068625"/>
    <lineage>
        <taxon>Eukaryota</taxon>
        <taxon>Discoba</taxon>
        <taxon>Euglenozoa</taxon>
        <taxon>Kinetoplastea</taxon>
        <taxon>Metakinetoplastina</taxon>
        <taxon>Trypanosomatida</taxon>
        <taxon>Trypanosomatidae</taxon>
        <taxon>Trypanosoma</taxon>
        <taxon>Nannomonas</taxon>
    </lineage>
</organism>